<dbReference type="PANTHER" id="PTHR43421:SF1">
    <property type="entry name" value="METALLOPROTEASE PMBA"/>
    <property type="match status" value="1"/>
</dbReference>
<sequence length="431" mass="48730">MLENIVSILKEFDISGYKIIEKKIISEEMFFIKKQLDMNRNKEVDKFTVVVYVDFEENGEKFKGDSSVNIYTTMTDEEIRKAIKDASCAAKFVKNKYYPLVSGAKNETITMPSKFNEGDRIKWIMKLKDSLYKNDNKKDGWINSSEIFLNKIFTRIVNSEGVDVSYISNLSEIEFITNWSGEEEVELYNMISFSDYDETYIENKVEEALKISEYKAKAKEIPPTGKYNVILKGDNVKEIMSYYYAQANVKSVYNKMGKFKIGDKIQGDNIKGDLLNITLTNKLENSPSSSPYDGDGFKLSNIKIVDKGKLINYHGDVRNSYYLNVAPTGILKNYIVEGGSKTFEEMKSNPCIIVEAFSDFQMDSLTGDFGGEIRIALYVDGDKVIPMTGGSISGNIKNAQRDMYLSSEIETNGSFCGPKAILLKNISVAGK</sequence>
<dbReference type="InterPro" id="IPR036059">
    <property type="entry name" value="TldD/PmbA_sf"/>
</dbReference>
<dbReference type="Pfam" id="PF19289">
    <property type="entry name" value="PmbA_TldD_3rd"/>
    <property type="match status" value="1"/>
</dbReference>
<evidence type="ECO:0000313" key="3">
    <source>
        <dbReference type="Proteomes" id="UP000627166"/>
    </source>
</evidence>
<dbReference type="EMBL" id="JACSQB010000034">
    <property type="protein sequence ID" value="MBD8046212.1"/>
    <property type="molecule type" value="Genomic_DNA"/>
</dbReference>
<keyword evidence="3" id="KW-1185">Reference proteome</keyword>
<dbReference type="PANTHER" id="PTHR43421">
    <property type="entry name" value="METALLOPROTEASE PMBA"/>
    <property type="match status" value="1"/>
</dbReference>
<protein>
    <submittedName>
        <fullName evidence="2">TldD/PmbA family protein</fullName>
    </submittedName>
</protein>
<reference evidence="2 3" key="1">
    <citation type="submission" date="2020-08" db="EMBL/GenBank/DDBJ databases">
        <title>A Genomic Blueprint of the Chicken Gut Microbiome.</title>
        <authorList>
            <person name="Gilroy R."/>
            <person name="Ravi A."/>
            <person name="Getino M."/>
            <person name="Pursley I."/>
            <person name="Horton D.L."/>
            <person name="Alikhan N.-F."/>
            <person name="Baker D."/>
            <person name="Gharbi K."/>
            <person name="Hall N."/>
            <person name="Watson M."/>
            <person name="Adriaenssens E.M."/>
            <person name="Foster-Nyarko E."/>
            <person name="Jarju S."/>
            <person name="Secka A."/>
            <person name="Antonio M."/>
            <person name="Oren A."/>
            <person name="Chaudhuri R."/>
            <person name="La Ragione R.M."/>
            <person name="Hildebrand F."/>
            <person name="Pallen M.J."/>
        </authorList>
    </citation>
    <scope>NUCLEOTIDE SEQUENCE [LARGE SCALE GENOMIC DNA]</scope>
    <source>
        <strain evidence="2 3">N37</strain>
    </source>
</reference>
<dbReference type="Proteomes" id="UP000627166">
    <property type="component" value="Unassembled WGS sequence"/>
</dbReference>
<feature type="domain" description="Metalloprotease TldD/E C-terminal" evidence="1">
    <location>
        <begin position="224"/>
        <end position="430"/>
    </location>
</feature>
<accession>A0ABR8YQ00</accession>
<dbReference type="SUPFAM" id="SSF111283">
    <property type="entry name" value="Putative modulator of DNA gyrase, PmbA/TldD"/>
    <property type="match status" value="1"/>
</dbReference>
<comment type="caution">
    <text evidence="2">The sequence shown here is derived from an EMBL/GenBank/DDBJ whole genome shotgun (WGS) entry which is preliminary data.</text>
</comment>
<dbReference type="InterPro" id="IPR045569">
    <property type="entry name" value="Metalloprtase-TldD/E_C"/>
</dbReference>
<name>A0ABR8YQ00_9CLOT</name>
<gene>
    <name evidence="2" type="ORF">H9637_04000</name>
</gene>
<evidence type="ECO:0000313" key="2">
    <source>
        <dbReference type="EMBL" id="MBD8046212.1"/>
    </source>
</evidence>
<evidence type="ECO:0000259" key="1">
    <source>
        <dbReference type="Pfam" id="PF19289"/>
    </source>
</evidence>
<dbReference type="RefSeq" id="WP_191739185.1">
    <property type="nucleotide sequence ID" value="NZ_JACSQB010000034.1"/>
</dbReference>
<dbReference type="InterPro" id="IPR047657">
    <property type="entry name" value="PmbA"/>
</dbReference>
<proteinExistence type="predicted"/>
<organism evidence="2 3">
    <name type="scientific">Clostridium faecium</name>
    <dbReference type="NCBI Taxonomy" id="2762223"/>
    <lineage>
        <taxon>Bacteria</taxon>
        <taxon>Bacillati</taxon>
        <taxon>Bacillota</taxon>
        <taxon>Clostridia</taxon>
        <taxon>Eubacteriales</taxon>
        <taxon>Clostridiaceae</taxon>
        <taxon>Clostridium</taxon>
    </lineage>
</organism>